<accession>A0A182IGA0</accession>
<protein>
    <submittedName>
        <fullName evidence="1">Uncharacterized protein</fullName>
    </submittedName>
</protein>
<proteinExistence type="predicted"/>
<dbReference type="EMBL" id="APCN01001540">
    <property type="status" value="NOT_ANNOTATED_CDS"/>
    <property type="molecule type" value="Genomic_DNA"/>
</dbReference>
<dbReference type="AlphaFoldDB" id="A0A182IGA0"/>
<evidence type="ECO:0000313" key="2">
    <source>
        <dbReference type="Proteomes" id="UP000075840"/>
    </source>
</evidence>
<organism evidence="1 2">
    <name type="scientific">Anopheles arabiensis</name>
    <name type="common">Mosquito</name>
    <dbReference type="NCBI Taxonomy" id="7173"/>
    <lineage>
        <taxon>Eukaryota</taxon>
        <taxon>Metazoa</taxon>
        <taxon>Ecdysozoa</taxon>
        <taxon>Arthropoda</taxon>
        <taxon>Hexapoda</taxon>
        <taxon>Insecta</taxon>
        <taxon>Pterygota</taxon>
        <taxon>Neoptera</taxon>
        <taxon>Endopterygota</taxon>
        <taxon>Diptera</taxon>
        <taxon>Nematocera</taxon>
        <taxon>Culicoidea</taxon>
        <taxon>Culicidae</taxon>
        <taxon>Anophelinae</taxon>
        <taxon>Anopheles</taxon>
    </lineage>
</organism>
<sequence>MYLFLYLFFSFTWIYLRYFSKYSTHVYRLFCPFGWLGFVRSQNDPLKLFLSFALCFSGTVILACSLLECTVSLAQFCVTRDTGHLSFSSTGSMPSLIALFPVRMENVLYRAAFSLAAFFTRMELSCC</sequence>
<name>A0A182IGA0_ANOAR</name>
<dbReference type="EnsemblMetazoa" id="AARA014497-RA">
    <property type="protein sequence ID" value="AARA014497-PA"/>
    <property type="gene ID" value="AARA014497"/>
</dbReference>
<dbReference type="Proteomes" id="UP000075840">
    <property type="component" value="Unassembled WGS sequence"/>
</dbReference>
<reference evidence="1" key="1">
    <citation type="submission" date="2022-08" db="UniProtKB">
        <authorList>
            <consortium name="EnsemblMetazoa"/>
        </authorList>
    </citation>
    <scope>IDENTIFICATION</scope>
    <source>
        <strain evidence="1">Dongola</strain>
    </source>
</reference>
<dbReference type="VEuPathDB" id="VectorBase:AARA014497"/>
<keyword evidence="2" id="KW-1185">Reference proteome</keyword>
<evidence type="ECO:0000313" key="1">
    <source>
        <dbReference type="EnsemblMetazoa" id="AARA014497-PA"/>
    </source>
</evidence>